<keyword evidence="2" id="KW-1185">Reference proteome</keyword>
<protein>
    <submittedName>
        <fullName evidence="1">Uncharacterized protein</fullName>
    </submittedName>
</protein>
<dbReference type="EMBL" id="CM056815">
    <property type="protein sequence ID" value="KAJ8630490.1"/>
    <property type="molecule type" value="Genomic_DNA"/>
</dbReference>
<evidence type="ECO:0000313" key="2">
    <source>
        <dbReference type="Proteomes" id="UP001234297"/>
    </source>
</evidence>
<organism evidence="1 2">
    <name type="scientific">Persea americana</name>
    <name type="common">Avocado</name>
    <dbReference type="NCBI Taxonomy" id="3435"/>
    <lineage>
        <taxon>Eukaryota</taxon>
        <taxon>Viridiplantae</taxon>
        <taxon>Streptophyta</taxon>
        <taxon>Embryophyta</taxon>
        <taxon>Tracheophyta</taxon>
        <taxon>Spermatophyta</taxon>
        <taxon>Magnoliopsida</taxon>
        <taxon>Magnoliidae</taxon>
        <taxon>Laurales</taxon>
        <taxon>Lauraceae</taxon>
        <taxon>Persea</taxon>
    </lineage>
</organism>
<sequence length="364" mass="40351">MDLDSHGGDSYGDIPPSVQSPSSLVPYTNHVETNLATVAGVVGEEVANMMGEDVNLAPSDIPTMPSDVNPAPSPVVVGSRRGRKKKSEKEREEFWSRRPDWLPEGWEMDVRLRKDGATAGIRDRYYHEPRSGRRFRSRKEVEKFIQTGEVPGYKPKPKIEESNVENMSSQNSEPTPSSNIAWPLTLEFYIKHLPSFIGGGKSNQQSEVGGTIIEQQALQVVLGINKVYDTSRCAHNASKGRDCISRTSLCLRFSCEIYSLPNNHHHRRSYLEMVKSDPISQNQSSFVAAEINHARVMAALHKTGLDQGQINLVAIPDGLAGDDDRNDLARLCDGIYSVMPACLEELIGKIKEYGEDEITSIIAD</sequence>
<evidence type="ECO:0000313" key="1">
    <source>
        <dbReference type="EMBL" id="KAJ8630490.1"/>
    </source>
</evidence>
<comment type="caution">
    <text evidence="1">The sequence shown here is derived from an EMBL/GenBank/DDBJ whole genome shotgun (WGS) entry which is preliminary data.</text>
</comment>
<proteinExistence type="predicted"/>
<name>A0ACC2LAZ4_PERAE</name>
<reference evidence="1 2" key="1">
    <citation type="journal article" date="2022" name="Hortic Res">
        <title>A haplotype resolved chromosomal level avocado genome allows analysis of novel avocado genes.</title>
        <authorList>
            <person name="Nath O."/>
            <person name="Fletcher S.J."/>
            <person name="Hayward A."/>
            <person name="Shaw L.M."/>
            <person name="Masouleh A.K."/>
            <person name="Furtado A."/>
            <person name="Henry R.J."/>
            <person name="Mitter N."/>
        </authorList>
    </citation>
    <scope>NUCLEOTIDE SEQUENCE [LARGE SCALE GENOMIC DNA]</scope>
    <source>
        <strain evidence="2">cv. Hass</strain>
    </source>
</reference>
<gene>
    <name evidence="1" type="ORF">MRB53_023813</name>
</gene>
<accession>A0ACC2LAZ4</accession>
<dbReference type="Proteomes" id="UP001234297">
    <property type="component" value="Chromosome 7"/>
</dbReference>